<dbReference type="CDD" id="cd01099">
    <property type="entry name" value="PAN_AP_HGF"/>
    <property type="match status" value="2"/>
</dbReference>
<dbReference type="InterPro" id="IPR003609">
    <property type="entry name" value="Pan_app"/>
</dbReference>
<feature type="compositionally biased region" description="Acidic residues" evidence="1">
    <location>
        <begin position="1"/>
        <end position="10"/>
    </location>
</feature>
<dbReference type="InterPro" id="IPR052774">
    <property type="entry name" value="Celegans_DevNeuronal_Protein"/>
</dbReference>
<accession>A0AAV8WZQ0</accession>
<feature type="compositionally biased region" description="Basic and acidic residues" evidence="1">
    <location>
        <begin position="33"/>
        <end position="47"/>
    </location>
</feature>
<dbReference type="PANTHER" id="PTHR47327:SF13">
    <property type="entry name" value="APPLE DOMAIN-CONTAINING PROTEIN"/>
    <property type="match status" value="1"/>
</dbReference>
<sequence>NENDDAEEVEPLPRSLEGMEDEVEENIDEEDEGLHYPRLDPSGRGKGDCELLDLPLTQLDIGRDLYPDPDYDYYERDRNAASANCKQWPRGGGGWYGGGYGGSPGGGSGGRDEYHKYGGGYGGGGSYYYDHNRNEYDSNRRYDGGRRPDYKGLIYPPVLGERRPEGYDTGLRRPGDTWVEDNRYDNGRPDLNGRYDNRRKPNYDDDYRPGGNRRGDFSYHHLHSQQDYENSRHYYNDRERYDYKGKRRYSGIHYLPAYYHKPYYEPDRYDYKSHEPYLPPKHYHDRPYEDKYDDKRYYNRNKHWDYWGLNNPSWGSYGGSYGNFGNSNSYYGYNNQFNNRNRYDIDRRNYYLPSNVEIPKDWGLYGGSYGTGGSFDNGEGYHQYNNYRNNHSYNYWGFYKYEEKYNDKKYYHDFFGESRPNRKPSGSSYLPLPGPPNEDNYLPLPKPLSSESYLPKPPTGSSYLPLPAKPSYYESHFGHRHEPISNNYFNSILPAEPRRPPTYDFIKDVPNIYECELLCFKEKDFPCASYAYRYTINLAPPTDNCYLSNRNYKELDYYTDLEPDRDFDIYTMNNMNTCEAPIIQGKDNSDCFWRVRSGQRLDQKVVRDSLTVKSIVDCQIECLRSIRFTCRAFSYRYGSPVIGGVIDNCQLTDWPYYELDPRINFIPERGFEVYERGSFGHGCEPDHFGIRGKHKKDPGTKADQRFGSPARLLPQATKKSLRVATELDCKAECSKVREGTLFQCMSFSYRSSGPKALPNCELSDILQRDLLPNVDYVYDPDSWLFAWDNYSPDCIALANEPLHDNHIIKETGIDSRHDWDVTHTLNTWRLYSVSGWPCRRGSLCQENREAGFWFCELQGGDKGAWDYCCRPDHQCGASNGYPYQWCYVGPAKTQWRKCSDRYYPYVHNIFDRLDHSKPYLPPAQTSPWTPPPFRPGVRPDRPPRPPLESPPRPSLDEYETQFDNEFLDPPKPGGFGQARHWPVSYLHKEMPPNSTDSEPRLMRMEKEQNPKYAAIQNLINVIKNNDLKNVQYHISNESNKADDILFVRIPLPTNFTKDSKSLQSNYFSSNTSVNLEPVYSDEGRNIQTKRSHKSLPLTTTRSFAHKETNYRDDIPRLSPVYRRGFVTRTNITHRQQTLF</sequence>
<dbReference type="PROSITE" id="PS50948">
    <property type="entry name" value="PAN"/>
    <property type="match status" value="2"/>
</dbReference>
<feature type="compositionally biased region" description="Acidic residues" evidence="1">
    <location>
        <begin position="18"/>
        <end position="32"/>
    </location>
</feature>
<dbReference type="SMART" id="SM00473">
    <property type="entry name" value="PAN_AP"/>
    <property type="match status" value="3"/>
</dbReference>
<feature type="compositionally biased region" description="Basic and acidic residues" evidence="1">
    <location>
        <begin position="138"/>
        <end position="150"/>
    </location>
</feature>
<evidence type="ECO:0000313" key="4">
    <source>
        <dbReference type="Proteomes" id="UP001162156"/>
    </source>
</evidence>
<reference evidence="3" key="1">
    <citation type="journal article" date="2023" name="Insect Mol. Biol.">
        <title>Genome sequencing provides insights into the evolution of gene families encoding plant cell wall-degrading enzymes in longhorned beetles.</title>
        <authorList>
            <person name="Shin N.R."/>
            <person name="Okamura Y."/>
            <person name="Kirsch R."/>
            <person name="Pauchet Y."/>
        </authorList>
    </citation>
    <scope>NUCLEOTIDE SEQUENCE</scope>
    <source>
        <tissue evidence="3">Midgut</tissue>
    </source>
</reference>
<feature type="domain" description="Apple" evidence="2">
    <location>
        <begin position="591"/>
        <end position="678"/>
    </location>
</feature>
<dbReference type="GO" id="GO:0009653">
    <property type="term" value="P:anatomical structure morphogenesis"/>
    <property type="evidence" value="ECO:0007669"/>
    <property type="project" value="TreeGrafter"/>
</dbReference>
<protein>
    <recommendedName>
        <fullName evidence="2">Apple domain-containing protein</fullName>
    </recommendedName>
</protein>
<gene>
    <name evidence="3" type="ORF">NQ314_014891</name>
</gene>
<feature type="non-terminal residue" evidence="3">
    <location>
        <position position="1"/>
    </location>
</feature>
<name>A0AAV8WZQ0_9CUCU</name>
<feature type="domain" description="Apple" evidence="2">
    <location>
        <begin position="484"/>
        <end position="574"/>
    </location>
</feature>
<feature type="region of interest" description="Disordered" evidence="1">
    <location>
        <begin position="1"/>
        <end position="47"/>
    </location>
</feature>
<proteinExistence type="predicted"/>
<organism evidence="3 4">
    <name type="scientific">Rhamnusium bicolor</name>
    <dbReference type="NCBI Taxonomy" id="1586634"/>
    <lineage>
        <taxon>Eukaryota</taxon>
        <taxon>Metazoa</taxon>
        <taxon>Ecdysozoa</taxon>
        <taxon>Arthropoda</taxon>
        <taxon>Hexapoda</taxon>
        <taxon>Insecta</taxon>
        <taxon>Pterygota</taxon>
        <taxon>Neoptera</taxon>
        <taxon>Endopterygota</taxon>
        <taxon>Coleoptera</taxon>
        <taxon>Polyphaga</taxon>
        <taxon>Cucujiformia</taxon>
        <taxon>Chrysomeloidea</taxon>
        <taxon>Cerambycidae</taxon>
        <taxon>Lepturinae</taxon>
        <taxon>Rhagiini</taxon>
        <taxon>Rhamnusium</taxon>
    </lineage>
</organism>
<comment type="caution">
    <text evidence="3">The sequence shown here is derived from an EMBL/GenBank/DDBJ whole genome shotgun (WGS) entry which is preliminary data.</text>
</comment>
<evidence type="ECO:0000259" key="2">
    <source>
        <dbReference type="PROSITE" id="PS50948"/>
    </source>
</evidence>
<dbReference type="Proteomes" id="UP001162156">
    <property type="component" value="Unassembled WGS sequence"/>
</dbReference>
<dbReference type="Gene3D" id="3.50.4.10">
    <property type="entry name" value="Hepatocyte Growth Factor"/>
    <property type="match status" value="3"/>
</dbReference>
<feature type="region of interest" description="Disordered" evidence="1">
    <location>
        <begin position="921"/>
        <end position="957"/>
    </location>
</feature>
<feature type="compositionally biased region" description="Basic and acidic residues" evidence="1">
    <location>
        <begin position="160"/>
        <end position="217"/>
    </location>
</feature>
<dbReference type="Pfam" id="PF00024">
    <property type="entry name" value="PAN_1"/>
    <property type="match status" value="1"/>
</dbReference>
<feature type="compositionally biased region" description="Pro residues" evidence="1">
    <location>
        <begin position="944"/>
        <end position="953"/>
    </location>
</feature>
<evidence type="ECO:0000256" key="1">
    <source>
        <dbReference type="SAM" id="MobiDB-lite"/>
    </source>
</evidence>
<keyword evidence="4" id="KW-1185">Reference proteome</keyword>
<dbReference type="AlphaFoldDB" id="A0AAV8WZQ0"/>
<dbReference type="EMBL" id="JANEYF010004127">
    <property type="protein sequence ID" value="KAJ8932110.1"/>
    <property type="molecule type" value="Genomic_DNA"/>
</dbReference>
<dbReference type="PANTHER" id="PTHR47327">
    <property type="entry name" value="FI18240P1-RELATED"/>
    <property type="match status" value="1"/>
</dbReference>
<feature type="region of interest" description="Disordered" evidence="1">
    <location>
        <begin position="420"/>
        <end position="447"/>
    </location>
</feature>
<dbReference type="SUPFAM" id="SSF57414">
    <property type="entry name" value="Hairpin loop containing domain-like"/>
    <property type="match status" value="2"/>
</dbReference>
<feature type="region of interest" description="Disordered" evidence="1">
    <location>
        <begin position="138"/>
        <end position="217"/>
    </location>
</feature>
<evidence type="ECO:0000313" key="3">
    <source>
        <dbReference type="EMBL" id="KAJ8932110.1"/>
    </source>
</evidence>